<feature type="region of interest" description="Disordered" evidence="1">
    <location>
        <begin position="1"/>
        <end position="31"/>
    </location>
</feature>
<feature type="compositionally biased region" description="Low complexity" evidence="1">
    <location>
        <begin position="51"/>
        <end position="63"/>
    </location>
</feature>
<dbReference type="Proteomes" id="UP000186040">
    <property type="component" value="Unassembled WGS sequence"/>
</dbReference>
<protein>
    <submittedName>
        <fullName evidence="2">Uncharacterized protein</fullName>
    </submittedName>
</protein>
<keyword evidence="3" id="KW-1185">Reference proteome</keyword>
<evidence type="ECO:0000313" key="2">
    <source>
        <dbReference type="EMBL" id="OLR94461.1"/>
    </source>
</evidence>
<gene>
    <name evidence="2" type="ORF">BJP25_11960</name>
</gene>
<accession>A0A1Q9LR45</accession>
<sequence length="97" mass="9597">MNISTQIPLVHRPVTPVDRRRAARHAASAAHDADDLRSLLAALGLTAADGLADPAPGGAAAPDDPAPAPAGPPDQGTRALGAALLTQVGSALSGARR</sequence>
<dbReference type="RefSeq" id="WP_075973842.1">
    <property type="nucleotide sequence ID" value="NZ_MKQR01000007.1"/>
</dbReference>
<dbReference type="AlphaFoldDB" id="A0A1Q9LR45"/>
<proteinExistence type="predicted"/>
<evidence type="ECO:0000256" key="1">
    <source>
        <dbReference type="SAM" id="MobiDB-lite"/>
    </source>
</evidence>
<dbReference type="STRING" id="1193682.BJP25_11960"/>
<organism evidence="2 3">
    <name type="scientific">Actinokineospora bangkokensis</name>
    <dbReference type="NCBI Taxonomy" id="1193682"/>
    <lineage>
        <taxon>Bacteria</taxon>
        <taxon>Bacillati</taxon>
        <taxon>Actinomycetota</taxon>
        <taxon>Actinomycetes</taxon>
        <taxon>Pseudonocardiales</taxon>
        <taxon>Pseudonocardiaceae</taxon>
        <taxon>Actinokineospora</taxon>
    </lineage>
</organism>
<feature type="region of interest" description="Disordered" evidence="1">
    <location>
        <begin position="51"/>
        <end position="80"/>
    </location>
</feature>
<name>A0A1Q9LR45_9PSEU</name>
<comment type="caution">
    <text evidence="2">The sequence shown here is derived from an EMBL/GenBank/DDBJ whole genome shotgun (WGS) entry which is preliminary data.</text>
</comment>
<evidence type="ECO:0000313" key="3">
    <source>
        <dbReference type="Proteomes" id="UP000186040"/>
    </source>
</evidence>
<reference evidence="2 3" key="1">
    <citation type="submission" date="2016-10" db="EMBL/GenBank/DDBJ databases">
        <title>The Draft Genome Sequence of Actinokineospora bangkokensis 44EHWT reveals the biosynthetic pathway of antifungal compounds Thailandins with unusual extender unit butylmalonyl-CoA.</title>
        <authorList>
            <person name="Greule A."/>
            <person name="Intra B."/>
            <person name="Flemming S."/>
            <person name="Rommel M.G."/>
            <person name="Panbangred W."/>
            <person name="Bechthold A."/>
        </authorList>
    </citation>
    <scope>NUCLEOTIDE SEQUENCE [LARGE SCALE GENOMIC DNA]</scope>
    <source>
        <strain evidence="2 3">44EHW</strain>
    </source>
</reference>
<dbReference type="EMBL" id="MKQR01000007">
    <property type="protein sequence ID" value="OLR94461.1"/>
    <property type="molecule type" value="Genomic_DNA"/>
</dbReference>